<dbReference type="PROSITE" id="PS51375">
    <property type="entry name" value="PPR"/>
    <property type="match status" value="5"/>
</dbReference>
<name>A0A328D187_9ASTE</name>
<evidence type="ECO:0008006" key="5">
    <source>
        <dbReference type="Google" id="ProtNLM"/>
    </source>
</evidence>
<feature type="repeat" description="PPR" evidence="2">
    <location>
        <begin position="199"/>
        <end position="233"/>
    </location>
</feature>
<dbReference type="NCBIfam" id="TIGR00756">
    <property type="entry name" value="PPR"/>
    <property type="match status" value="4"/>
</dbReference>
<sequence length="467" mass="53350">MSRASRLPICQLRTKNSSLSFSSSSRTRLKNYYLRKTRKWPIPPHKTQWHDKFAHQLSMQSLIQRVSESPETINPFSALIDSFAAYQCDPTPSAYNYVLRLITRYPCYYGLIPQVLDHLQKVCNFEVPEGIFIYLIKFYGDVDELESAIDLFLRIPRFRCTPTVKSLNALLSVLCKNELGLKNIPEILKKSELMNVQIDGSSYGLLIRALCEIGKVNYAVEIFYYLVECGVDTDGKLCSLILSAMCEQNGCDEFDIVGFLEETKKLGVSPKRLDFYYAMRFLGKKGKGKEAAKVLKMMQIDGIMPDIKCYNLVLEVLVLEGNYEKVDKLFDELLVLGLVPTLSTFTIYINGLCKQNKVEEAIKMFASMEEVGCRPDFNTYNVLLETLCGNGMLNEAREVLGQMRLKGVQMNCRTYEFQINSLLRNGETDEACEMLHDMLNKGFVPQSNTLEGLIRKFVPQELSMLQF</sequence>
<evidence type="ECO:0000313" key="3">
    <source>
        <dbReference type="EMBL" id="RAL39236.1"/>
    </source>
</evidence>
<feature type="repeat" description="PPR" evidence="2">
    <location>
        <begin position="411"/>
        <end position="445"/>
    </location>
</feature>
<dbReference type="Proteomes" id="UP000249390">
    <property type="component" value="Unassembled WGS sequence"/>
</dbReference>
<protein>
    <recommendedName>
        <fullName evidence="5">Pentacotripeptide-repeat region of PRORP domain-containing protein</fullName>
    </recommendedName>
</protein>
<keyword evidence="1" id="KW-0677">Repeat</keyword>
<dbReference type="EMBL" id="NQVE01000200">
    <property type="protein sequence ID" value="RAL39236.1"/>
    <property type="molecule type" value="Genomic_DNA"/>
</dbReference>
<evidence type="ECO:0000313" key="4">
    <source>
        <dbReference type="Proteomes" id="UP000249390"/>
    </source>
</evidence>
<feature type="repeat" description="PPR" evidence="2">
    <location>
        <begin position="376"/>
        <end position="410"/>
    </location>
</feature>
<dbReference type="InterPro" id="IPR051222">
    <property type="entry name" value="PPR/CCM1_RNA-binding"/>
</dbReference>
<organism evidence="3 4">
    <name type="scientific">Cuscuta australis</name>
    <dbReference type="NCBI Taxonomy" id="267555"/>
    <lineage>
        <taxon>Eukaryota</taxon>
        <taxon>Viridiplantae</taxon>
        <taxon>Streptophyta</taxon>
        <taxon>Embryophyta</taxon>
        <taxon>Tracheophyta</taxon>
        <taxon>Spermatophyta</taxon>
        <taxon>Magnoliopsida</taxon>
        <taxon>eudicotyledons</taxon>
        <taxon>Gunneridae</taxon>
        <taxon>Pentapetalae</taxon>
        <taxon>asterids</taxon>
        <taxon>lamiids</taxon>
        <taxon>Solanales</taxon>
        <taxon>Convolvulaceae</taxon>
        <taxon>Cuscuteae</taxon>
        <taxon>Cuscuta</taxon>
        <taxon>Cuscuta subgen. Grammica</taxon>
        <taxon>Cuscuta sect. Cleistogrammica</taxon>
    </lineage>
</organism>
<dbReference type="Gene3D" id="1.25.40.10">
    <property type="entry name" value="Tetratricopeptide repeat domain"/>
    <property type="match status" value="2"/>
</dbReference>
<evidence type="ECO:0000256" key="1">
    <source>
        <dbReference type="ARBA" id="ARBA00022737"/>
    </source>
</evidence>
<dbReference type="Pfam" id="PF13041">
    <property type="entry name" value="PPR_2"/>
    <property type="match status" value="1"/>
</dbReference>
<evidence type="ECO:0000256" key="2">
    <source>
        <dbReference type="PROSITE-ProRule" id="PRU00708"/>
    </source>
</evidence>
<dbReference type="InterPro" id="IPR002885">
    <property type="entry name" value="PPR_rpt"/>
</dbReference>
<comment type="caution">
    <text evidence="3">The sequence shown here is derived from an EMBL/GenBank/DDBJ whole genome shotgun (WGS) entry which is preliminary data.</text>
</comment>
<dbReference type="Pfam" id="PF01535">
    <property type="entry name" value="PPR"/>
    <property type="match status" value="4"/>
</dbReference>
<gene>
    <name evidence="3" type="ORF">DM860_002769</name>
</gene>
<feature type="repeat" description="PPR" evidence="2">
    <location>
        <begin position="341"/>
        <end position="375"/>
    </location>
</feature>
<keyword evidence="4" id="KW-1185">Reference proteome</keyword>
<accession>A0A328D187</accession>
<dbReference type="PANTHER" id="PTHR47942">
    <property type="entry name" value="TETRATRICOPEPTIDE REPEAT (TPR)-LIKE SUPERFAMILY PROTEIN-RELATED"/>
    <property type="match status" value="1"/>
</dbReference>
<dbReference type="PANTHER" id="PTHR47942:SF16">
    <property type="entry name" value="PENTATRICOPEPTIDE REPEAT DOMAIN CONTAINING PROTEIN-RELATED"/>
    <property type="match status" value="1"/>
</dbReference>
<feature type="repeat" description="PPR" evidence="2">
    <location>
        <begin position="306"/>
        <end position="340"/>
    </location>
</feature>
<dbReference type="InterPro" id="IPR011990">
    <property type="entry name" value="TPR-like_helical_dom_sf"/>
</dbReference>
<reference evidence="3 4" key="1">
    <citation type="submission" date="2018-06" db="EMBL/GenBank/DDBJ databases">
        <title>The Genome of Cuscuta australis (Dodder) Provides Insight into the Evolution of Plant Parasitism.</title>
        <authorList>
            <person name="Liu H."/>
        </authorList>
    </citation>
    <scope>NUCLEOTIDE SEQUENCE [LARGE SCALE GENOMIC DNA]</scope>
    <source>
        <strain evidence="4">cv. Yunnan</strain>
        <tissue evidence="3">Vines</tissue>
    </source>
</reference>
<dbReference type="AlphaFoldDB" id="A0A328D187"/>
<proteinExistence type="predicted"/>